<dbReference type="SUPFAM" id="SSF56300">
    <property type="entry name" value="Metallo-dependent phosphatases"/>
    <property type="match status" value="1"/>
</dbReference>
<dbReference type="EMBL" id="CP030117">
    <property type="protein sequence ID" value="AWX55804.1"/>
    <property type="molecule type" value="Genomic_DNA"/>
</dbReference>
<dbReference type="AlphaFoldDB" id="A0A2Z4MH76"/>
<reference evidence="2 3" key="1">
    <citation type="journal article" date="2015" name="Genome Announc.">
        <title>Draft Genome Sequence of Brevibacillus brevis DZQ7, a Plant Growth-Promoting Rhizobacterium with Broad-Spectrum Antimicrobial Activity.</title>
        <authorList>
            <person name="Hou Q."/>
            <person name="Wang C."/>
            <person name="Hou X."/>
            <person name="Xia Z."/>
            <person name="Ye J."/>
            <person name="Liu K."/>
            <person name="Liu H."/>
            <person name="Wang J."/>
            <person name="Guo H."/>
            <person name="Yu X."/>
            <person name="Yang Y."/>
            <person name="Du B."/>
            <person name="Ding Y."/>
        </authorList>
    </citation>
    <scope>NUCLEOTIDE SEQUENCE [LARGE SCALE GENOMIC DNA]</scope>
    <source>
        <strain evidence="2 3">DZQ7</strain>
    </source>
</reference>
<dbReference type="Proteomes" id="UP000036061">
    <property type="component" value="Chromosome"/>
</dbReference>
<dbReference type="GO" id="GO:0009245">
    <property type="term" value="P:lipid A biosynthetic process"/>
    <property type="evidence" value="ECO:0007669"/>
    <property type="project" value="TreeGrafter"/>
</dbReference>
<dbReference type="InterPro" id="IPR029052">
    <property type="entry name" value="Metallo-depent_PP-like"/>
</dbReference>
<dbReference type="Pfam" id="PF00149">
    <property type="entry name" value="Metallophos"/>
    <property type="match status" value="1"/>
</dbReference>
<dbReference type="PANTHER" id="PTHR31302:SF25">
    <property type="entry name" value="PHOSPHOESTERASE"/>
    <property type="match status" value="1"/>
</dbReference>
<accession>A0A2Z4MH76</accession>
<name>A0A2Z4MH76_BREBE</name>
<evidence type="ECO:0000259" key="1">
    <source>
        <dbReference type="Pfam" id="PF00149"/>
    </source>
</evidence>
<dbReference type="PANTHER" id="PTHR31302">
    <property type="entry name" value="TRANSMEMBRANE PROTEIN WITH METALLOPHOSPHOESTERASE DOMAIN-RELATED"/>
    <property type="match status" value="1"/>
</dbReference>
<dbReference type="InterPro" id="IPR004843">
    <property type="entry name" value="Calcineurin-like_PHP"/>
</dbReference>
<feature type="domain" description="Calcineurin-like phosphoesterase" evidence="1">
    <location>
        <begin position="72"/>
        <end position="234"/>
    </location>
</feature>
<evidence type="ECO:0000313" key="2">
    <source>
        <dbReference type="EMBL" id="AWX55804.1"/>
    </source>
</evidence>
<dbReference type="GO" id="GO:0008758">
    <property type="term" value="F:UDP-2,3-diacylglucosamine hydrolase activity"/>
    <property type="evidence" value="ECO:0007669"/>
    <property type="project" value="TreeGrafter"/>
</dbReference>
<dbReference type="InterPro" id="IPR051158">
    <property type="entry name" value="Metallophosphoesterase_sf"/>
</dbReference>
<protein>
    <submittedName>
        <fullName evidence="2">Metallophosphoesterase</fullName>
    </submittedName>
</protein>
<proteinExistence type="predicted"/>
<dbReference type="GO" id="GO:0016020">
    <property type="term" value="C:membrane"/>
    <property type="evidence" value="ECO:0007669"/>
    <property type="project" value="GOC"/>
</dbReference>
<dbReference type="CDD" id="cd07385">
    <property type="entry name" value="MPP_YkuE_C"/>
    <property type="match status" value="1"/>
</dbReference>
<evidence type="ECO:0000313" key="3">
    <source>
        <dbReference type="Proteomes" id="UP000036061"/>
    </source>
</evidence>
<dbReference type="Gene3D" id="3.60.21.10">
    <property type="match status" value="1"/>
</dbReference>
<gene>
    <name evidence="2" type="ORF">AB432_012485</name>
</gene>
<sequence length="293" mass="32266">MGMSERKTVNDPNLAPISRKTFLHKVTKWVGGLIGLGIATGMYGHVWERKALDIVRLSITIPGLPKSFKGTKLIHFSDVHLGHYFEAKELESVIAVIQSEKPDLICFTGDIVDEVTRPLFAAVPLFNQLLAPLGKFAVLGNHDYRAGEQQKVRDGLVASGFEVLDNRHVVVHKDGQQLYMAGVDDLFYGVPDLPRALENIPPEGSVILLVHEPDFADSASEHPVHLQLSGHSHGGQVRLPFIGHLLAPQYGRKYVQGLYQVGGMAVYTTRGLGTTILPVRLFCRPELTVLTLQ</sequence>
<organism evidence="2 3">
    <name type="scientific">Brevibacillus brevis</name>
    <name type="common">Bacillus brevis</name>
    <dbReference type="NCBI Taxonomy" id="1393"/>
    <lineage>
        <taxon>Bacteria</taxon>
        <taxon>Bacillati</taxon>
        <taxon>Bacillota</taxon>
        <taxon>Bacilli</taxon>
        <taxon>Bacillales</taxon>
        <taxon>Paenibacillaceae</taxon>
        <taxon>Brevibacillus</taxon>
    </lineage>
</organism>